<feature type="compositionally biased region" description="Polar residues" evidence="1">
    <location>
        <begin position="488"/>
        <end position="497"/>
    </location>
</feature>
<evidence type="ECO:0000259" key="2">
    <source>
        <dbReference type="Pfam" id="PF10382"/>
    </source>
</evidence>
<feature type="compositionally biased region" description="Basic and acidic residues" evidence="1">
    <location>
        <begin position="163"/>
        <end position="173"/>
    </location>
</feature>
<evidence type="ECO:0000313" key="3">
    <source>
        <dbReference type="EMBL" id="KAF2763548.1"/>
    </source>
</evidence>
<dbReference type="GeneID" id="54482567"/>
<accession>A0A6A6WN60</accession>
<dbReference type="Proteomes" id="UP000799437">
    <property type="component" value="Unassembled WGS sequence"/>
</dbReference>
<feature type="compositionally biased region" description="Basic and acidic residues" evidence="1">
    <location>
        <begin position="184"/>
        <end position="197"/>
    </location>
</feature>
<gene>
    <name evidence="3" type="ORF">EJ05DRAFT_42729</name>
</gene>
<dbReference type="EMBL" id="ML996565">
    <property type="protein sequence ID" value="KAF2763548.1"/>
    <property type="molecule type" value="Genomic_DNA"/>
</dbReference>
<dbReference type="AlphaFoldDB" id="A0A6A6WN60"/>
<dbReference type="PANTHER" id="PTHR28535">
    <property type="entry name" value="ZINC FINGER GRF-TYPE CONTAINING 1"/>
    <property type="match status" value="1"/>
</dbReference>
<feature type="region of interest" description="Disordered" evidence="1">
    <location>
        <begin position="483"/>
        <end position="540"/>
    </location>
</feature>
<feature type="region of interest" description="Disordered" evidence="1">
    <location>
        <begin position="163"/>
        <end position="226"/>
    </location>
</feature>
<feature type="compositionally biased region" description="Low complexity" evidence="1">
    <location>
        <begin position="380"/>
        <end position="393"/>
    </location>
</feature>
<feature type="compositionally biased region" description="Polar residues" evidence="1">
    <location>
        <begin position="210"/>
        <end position="220"/>
    </location>
</feature>
<name>A0A6A6WN60_9PEZI</name>
<feature type="region of interest" description="Disordered" evidence="1">
    <location>
        <begin position="95"/>
        <end position="140"/>
    </location>
</feature>
<reference evidence="3" key="1">
    <citation type="journal article" date="2020" name="Stud. Mycol.">
        <title>101 Dothideomycetes genomes: a test case for predicting lifestyles and emergence of pathogens.</title>
        <authorList>
            <person name="Haridas S."/>
            <person name="Albert R."/>
            <person name="Binder M."/>
            <person name="Bloem J."/>
            <person name="Labutti K."/>
            <person name="Salamov A."/>
            <person name="Andreopoulos B."/>
            <person name="Baker S."/>
            <person name="Barry K."/>
            <person name="Bills G."/>
            <person name="Bluhm B."/>
            <person name="Cannon C."/>
            <person name="Castanera R."/>
            <person name="Culley D."/>
            <person name="Daum C."/>
            <person name="Ezra D."/>
            <person name="Gonzalez J."/>
            <person name="Henrissat B."/>
            <person name="Kuo A."/>
            <person name="Liang C."/>
            <person name="Lipzen A."/>
            <person name="Lutzoni F."/>
            <person name="Magnuson J."/>
            <person name="Mondo S."/>
            <person name="Nolan M."/>
            <person name="Ohm R."/>
            <person name="Pangilinan J."/>
            <person name="Park H.-J."/>
            <person name="Ramirez L."/>
            <person name="Alfaro M."/>
            <person name="Sun H."/>
            <person name="Tritt A."/>
            <person name="Yoshinaga Y."/>
            <person name="Zwiers L.-H."/>
            <person name="Turgeon B."/>
            <person name="Goodwin S."/>
            <person name="Spatafora J."/>
            <person name="Crous P."/>
            <person name="Grigoriev I."/>
        </authorList>
    </citation>
    <scope>NUCLEOTIDE SEQUENCE</scope>
    <source>
        <strain evidence="3">CBS 121739</strain>
    </source>
</reference>
<protein>
    <recommendedName>
        <fullName evidence="2">5'-3' DNA helicase ZGRF1-like N-terminal domain-containing protein</fullName>
    </recommendedName>
</protein>
<feature type="compositionally biased region" description="Polar residues" evidence="1">
    <location>
        <begin position="369"/>
        <end position="379"/>
    </location>
</feature>
<dbReference type="PANTHER" id="PTHR28535:SF1">
    <property type="entry name" value="PROTEIN ZGRF1"/>
    <property type="match status" value="1"/>
</dbReference>
<evidence type="ECO:0000256" key="1">
    <source>
        <dbReference type="SAM" id="MobiDB-lite"/>
    </source>
</evidence>
<dbReference type="Pfam" id="PF10382">
    <property type="entry name" value="ZGRF1-like_N"/>
    <property type="match status" value="1"/>
</dbReference>
<dbReference type="RefSeq" id="XP_033605999.1">
    <property type="nucleotide sequence ID" value="XM_033741513.1"/>
</dbReference>
<dbReference type="OrthoDB" id="6513042at2759"/>
<dbReference type="GO" id="GO:0006302">
    <property type="term" value="P:double-strand break repair"/>
    <property type="evidence" value="ECO:0007669"/>
    <property type="project" value="TreeGrafter"/>
</dbReference>
<feature type="domain" description="5'-3' DNA helicase ZGRF1-like N-terminal" evidence="2">
    <location>
        <begin position="18"/>
        <end position="97"/>
    </location>
</feature>
<dbReference type="InterPro" id="IPR052800">
    <property type="entry name" value="DNA_Repair_Helicase_ZGRF1"/>
</dbReference>
<sequence>MTALSTHNVPLTQNTAPVHEFDCLYSHDIKKKKKIYQDGVLSFHTFNKRIMVYDTSKNYIGDLHWQEKADIQEGDDITLERGILVTVGEPKGSVQTDLAPLFEKKDKPSPRPRHSTHPRAPLSSALHSSIRRDPSQPRHRALSSIINKPIGSSYGRAALNEKSPFDLREEKENGIANPRPVKRARTDAVEQAKRDSGPRLPSATKRASLWKQTSQGQTSPGARPAVVASGEDVVDLVSDNEESVLSDVTLPDVSPIRVNGNTVAPPKPRPESRVAVNAATTLRRPVIARSARHTPPKQALQPTSSPPVSVINKITRVDEFLDQSAAPSKTVAIAPIKVSAMTNELQDVPRPKTRPLRIPTGKVKKTLMCENQPQPKSRPSTASRLGASAGSSSFTRREIELVKEDEGIDTAESAQASTRKGALTAHTEDRPISGSVNATRIGQSCPVRETTVTNTRETNSDLRIEQQAGDIGMLPDMAYTRQADASAGHNQIATETNKMPPPRSRRRLIKQPQSATKGKAATVSKKVLPPKIDHSKDLGPWSKEAFDLFDWRPPDLRSDSGVTR</sequence>
<dbReference type="GO" id="GO:0035861">
    <property type="term" value="C:site of double-strand break"/>
    <property type="evidence" value="ECO:0007669"/>
    <property type="project" value="TreeGrafter"/>
</dbReference>
<feature type="region of interest" description="Disordered" evidence="1">
    <location>
        <begin position="406"/>
        <end position="438"/>
    </location>
</feature>
<keyword evidence="4" id="KW-1185">Reference proteome</keyword>
<proteinExistence type="predicted"/>
<feature type="region of interest" description="Disordered" evidence="1">
    <location>
        <begin position="369"/>
        <end position="394"/>
    </location>
</feature>
<evidence type="ECO:0000313" key="4">
    <source>
        <dbReference type="Proteomes" id="UP000799437"/>
    </source>
</evidence>
<dbReference type="GO" id="GO:0005634">
    <property type="term" value="C:nucleus"/>
    <property type="evidence" value="ECO:0007669"/>
    <property type="project" value="TreeGrafter"/>
</dbReference>
<dbReference type="InterPro" id="IPR018838">
    <property type="entry name" value="ZGRF1-like_N"/>
</dbReference>
<organism evidence="3 4">
    <name type="scientific">Pseudovirgaria hyperparasitica</name>
    <dbReference type="NCBI Taxonomy" id="470096"/>
    <lineage>
        <taxon>Eukaryota</taxon>
        <taxon>Fungi</taxon>
        <taxon>Dikarya</taxon>
        <taxon>Ascomycota</taxon>
        <taxon>Pezizomycotina</taxon>
        <taxon>Dothideomycetes</taxon>
        <taxon>Dothideomycetes incertae sedis</taxon>
        <taxon>Acrospermales</taxon>
        <taxon>Acrospermaceae</taxon>
        <taxon>Pseudovirgaria</taxon>
    </lineage>
</organism>